<sequence>MLNDFKKQYPDAYRISNALPHLPFPWLEKPNEGYKDVTNHLYKTTTQLAFEVSPFDKNIFTEQYYPLATLEKSADQFFIPNYKQVVVGNARRNPSPSNEDGKDKARKIAVSDCIESARPLLDSLKRSGLQSSSKVEDGANDLRQCQNSSVMQHRRMQIAAFKGELAKRHEAEISGRMNDPPCDLLGTYVGRIGTAVPPNWQPRDPPTEVERVNNENTIWERATNLPKPTCLCCHRCTVAEHECA</sequence>
<reference evidence="1 2" key="1">
    <citation type="journal article" date="2013" name="Nat. Genet.">
        <title>The genome of the hydatid tapeworm Echinococcus granulosus.</title>
        <authorList>
            <person name="Zheng H."/>
            <person name="Zhang W."/>
            <person name="Zhang L."/>
            <person name="Zhang Z."/>
            <person name="Li J."/>
            <person name="Lu G."/>
            <person name="Zhu Y."/>
            <person name="Wang Y."/>
            <person name="Huang Y."/>
            <person name="Liu J."/>
            <person name="Kang H."/>
            <person name="Chen J."/>
            <person name="Wang L."/>
            <person name="Chen A."/>
            <person name="Yu S."/>
            <person name="Gao Z."/>
            <person name="Jin L."/>
            <person name="Gu W."/>
            <person name="Wang Z."/>
            <person name="Zhao L."/>
            <person name="Shi B."/>
            <person name="Wen H."/>
            <person name="Lin R."/>
            <person name="Jones M.K."/>
            <person name="Brejova B."/>
            <person name="Vinar T."/>
            <person name="Zhao G."/>
            <person name="McManus D.P."/>
            <person name="Chen Z."/>
            <person name="Zhou Y."/>
            <person name="Wang S."/>
        </authorList>
    </citation>
    <scope>NUCLEOTIDE SEQUENCE [LARGE SCALE GENOMIC DNA]</scope>
</reference>
<protein>
    <submittedName>
        <fullName evidence="1">Uncharacterized protein</fullName>
    </submittedName>
</protein>
<evidence type="ECO:0000313" key="1">
    <source>
        <dbReference type="EMBL" id="EUB62479.1"/>
    </source>
</evidence>
<dbReference type="AlphaFoldDB" id="W6V7P0"/>
<keyword evidence="2" id="KW-1185">Reference proteome</keyword>
<dbReference type="RefSeq" id="XP_024353675.1">
    <property type="nucleotide sequence ID" value="XM_024491860.1"/>
</dbReference>
<name>W6V7P0_ECHGR</name>
<comment type="caution">
    <text evidence="1">The sequence shown here is derived from an EMBL/GenBank/DDBJ whole genome shotgun (WGS) entry which is preliminary data.</text>
</comment>
<gene>
    <name evidence="1" type="ORF">EGR_02611</name>
</gene>
<dbReference type="CTD" id="36338326"/>
<accession>W6V7P0</accession>
<dbReference type="EMBL" id="APAU02000012">
    <property type="protein sequence ID" value="EUB62479.1"/>
    <property type="molecule type" value="Genomic_DNA"/>
</dbReference>
<dbReference type="KEGG" id="egl:EGR_02611"/>
<proteinExistence type="predicted"/>
<dbReference type="GeneID" id="36338326"/>
<dbReference type="Proteomes" id="UP000019149">
    <property type="component" value="Unassembled WGS sequence"/>
</dbReference>
<evidence type="ECO:0000313" key="2">
    <source>
        <dbReference type="Proteomes" id="UP000019149"/>
    </source>
</evidence>
<organism evidence="1 2">
    <name type="scientific">Echinococcus granulosus</name>
    <name type="common">Hydatid tapeworm</name>
    <dbReference type="NCBI Taxonomy" id="6210"/>
    <lineage>
        <taxon>Eukaryota</taxon>
        <taxon>Metazoa</taxon>
        <taxon>Spiralia</taxon>
        <taxon>Lophotrochozoa</taxon>
        <taxon>Platyhelminthes</taxon>
        <taxon>Cestoda</taxon>
        <taxon>Eucestoda</taxon>
        <taxon>Cyclophyllidea</taxon>
        <taxon>Taeniidae</taxon>
        <taxon>Echinococcus</taxon>
        <taxon>Echinococcus granulosus group</taxon>
    </lineage>
</organism>